<comment type="caution">
    <text evidence="2">The sequence shown here is derived from an EMBL/GenBank/DDBJ whole genome shotgun (WGS) entry which is preliminary data.</text>
</comment>
<dbReference type="AlphaFoldDB" id="A0A6G4XX77"/>
<organism evidence="2 3">
    <name type="scientific">Streptomyces mesophilus</name>
    <dbReference type="NCBI Taxonomy" id="1775132"/>
    <lineage>
        <taxon>Bacteria</taxon>
        <taxon>Bacillati</taxon>
        <taxon>Actinomycetota</taxon>
        <taxon>Actinomycetes</taxon>
        <taxon>Kitasatosporales</taxon>
        <taxon>Streptomycetaceae</taxon>
        <taxon>Streptomyces</taxon>
    </lineage>
</organism>
<name>A0A6G4XX77_9ACTN</name>
<dbReference type="Proteomes" id="UP000481109">
    <property type="component" value="Unassembled WGS sequence"/>
</dbReference>
<protein>
    <submittedName>
        <fullName evidence="2">Class I SAM-dependent methyltransferase</fullName>
    </submittedName>
</protein>
<evidence type="ECO:0000313" key="3">
    <source>
        <dbReference type="Proteomes" id="UP000481109"/>
    </source>
</evidence>
<dbReference type="Pfam" id="PF13489">
    <property type="entry name" value="Methyltransf_23"/>
    <property type="match status" value="1"/>
</dbReference>
<keyword evidence="2" id="KW-0489">Methyltransferase</keyword>
<dbReference type="GO" id="GO:0032259">
    <property type="term" value="P:methylation"/>
    <property type="evidence" value="ECO:0007669"/>
    <property type="project" value="UniProtKB-KW"/>
</dbReference>
<dbReference type="GO" id="GO:0008168">
    <property type="term" value="F:methyltransferase activity"/>
    <property type="evidence" value="ECO:0007669"/>
    <property type="project" value="UniProtKB-KW"/>
</dbReference>
<accession>A0A6G4XX77</accession>
<reference evidence="2 3" key="1">
    <citation type="submission" date="2020-02" db="EMBL/GenBank/DDBJ databases">
        <title>Whole-genome analyses of novel actinobacteria.</title>
        <authorList>
            <person name="Sahin N."/>
            <person name="Tokatli A."/>
        </authorList>
    </citation>
    <scope>NUCLEOTIDE SEQUENCE [LARGE SCALE GENOMIC DNA]</scope>
    <source>
        <strain evidence="2 3">YC504</strain>
    </source>
</reference>
<keyword evidence="3" id="KW-1185">Reference proteome</keyword>
<dbReference type="PANTHER" id="PTHR43861:SF3">
    <property type="entry name" value="PUTATIVE (AFU_ORTHOLOGUE AFUA_2G14390)-RELATED"/>
    <property type="match status" value="1"/>
</dbReference>
<dbReference type="GO" id="GO:0017000">
    <property type="term" value="P:antibiotic biosynthetic process"/>
    <property type="evidence" value="ECO:0007669"/>
    <property type="project" value="UniProtKB-ARBA"/>
</dbReference>
<sequence length="270" mass="29403">MTDTTHPVQAARYLFDSDTDLGAQQLVLLEELLDEPTFRFLDTLPLAPGGRALDLGAGGGSVARRLASRTGPGGEVVAVDLATDHLPETDGITLHRHDVRDGLPVAGPFDLIHARLLLMHLPERLALLRTLVGALAPGGHLVLGEMSARPNRVLTAPTADDRRLFERVQRIAHEVVTPSRGASFHWAHEAYGALLDAGLNPVYSEEFSRTTAGGSPACRLHRNYVLQATPLLLAEGLTRSELDRYGELMLDPGFRAWFYQFVLVRGRKAG</sequence>
<proteinExistence type="predicted"/>
<dbReference type="EMBL" id="JAAKZW010000428">
    <property type="protein sequence ID" value="NGO81833.1"/>
    <property type="molecule type" value="Genomic_DNA"/>
</dbReference>
<keyword evidence="1 2" id="KW-0808">Transferase</keyword>
<dbReference type="CDD" id="cd02440">
    <property type="entry name" value="AdoMet_MTases"/>
    <property type="match status" value="1"/>
</dbReference>
<dbReference type="PANTHER" id="PTHR43861">
    <property type="entry name" value="TRANS-ACONITATE 2-METHYLTRANSFERASE-RELATED"/>
    <property type="match status" value="1"/>
</dbReference>
<dbReference type="Gene3D" id="3.40.50.150">
    <property type="entry name" value="Vaccinia Virus protein VP39"/>
    <property type="match status" value="1"/>
</dbReference>
<dbReference type="SUPFAM" id="SSF53335">
    <property type="entry name" value="S-adenosyl-L-methionine-dependent methyltransferases"/>
    <property type="match status" value="1"/>
</dbReference>
<gene>
    <name evidence="2" type="ORF">G6045_40245</name>
</gene>
<dbReference type="InterPro" id="IPR029063">
    <property type="entry name" value="SAM-dependent_MTases_sf"/>
</dbReference>
<evidence type="ECO:0000256" key="1">
    <source>
        <dbReference type="ARBA" id="ARBA00022679"/>
    </source>
</evidence>
<dbReference type="RefSeq" id="WP_165337205.1">
    <property type="nucleotide sequence ID" value="NZ_JAAKZW010000428.1"/>
</dbReference>
<evidence type="ECO:0000313" key="2">
    <source>
        <dbReference type="EMBL" id="NGO81833.1"/>
    </source>
</evidence>